<dbReference type="AlphaFoldDB" id="A0A0D2M8J8"/>
<evidence type="ECO:0000313" key="3">
    <source>
        <dbReference type="Proteomes" id="UP000054498"/>
    </source>
</evidence>
<dbReference type="Proteomes" id="UP000054498">
    <property type="component" value="Unassembled WGS sequence"/>
</dbReference>
<feature type="non-terminal residue" evidence="2">
    <location>
        <position position="77"/>
    </location>
</feature>
<feature type="region of interest" description="Disordered" evidence="1">
    <location>
        <begin position="1"/>
        <end position="21"/>
    </location>
</feature>
<protein>
    <submittedName>
        <fullName evidence="2">Uncharacterized protein</fullName>
    </submittedName>
</protein>
<evidence type="ECO:0000256" key="1">
    <source>
        <dbReference type="SAM" id="MobiDB-lite"/>
    </source>
</evidence>
<feature type="region of interest" description="Disordered" evidence="1">
    <location>
        <begin position="41"/>
        <end position="64"/>
    </location>
</feature>
<feature type="non-terminal residue" evidence="2">
    <location>
        <position position="1"/>
    </location>
</feature>
<evidence type="ECO:0000313" key="2">
    <source>
        <dbReference type="EMBL" id="KIY91770.1"/>
    </source>
</evidence>
<name>A0A0D2M8J8_9CHLO</name>
<dbReference type="RefSeq" id="XP_013890790.1">
    <property type="nucleotide sequence ID" value="XM_014035336.1"/>
</dbReference>
<dbReference type="GeneID" id="25733929"/>
<dbReference type="KEGG" id="mng:MNEG_16193"/>
<reference evidence="2 3" key="1">
    <citation type="journal article" date="2013" name="BMC Genomics">
        <title>Reconstruction of the lipid metabolism for the microalga Monoraphidium neglectum from its genome sequence reveals characteristics suitable for biofuel production.</title>
        <authorList>
            <person name="Bogen C."/>
            <person name="Al-Dilaimi A."/>
            <person name="Albersmeier A."/>
            <person name="Wichmann J."/>
            <person name="Grundmann M."/>
            <person name="Rupp O."/>
            <person name="Lauersen K.J."/>
            <person name="Blifernez-Klassen O."/>
            <person name="Kalinowski J."/>
            <person name="Goesmann A."/>
            <person name="Mussgnug J.H."/>
            <person name="Kruse O."/>
        </authorList>
    </citation>
    <scope>NUCLEOTIDE SEQUENCE [LARGE SCALE GENOMIC DNA]</scope>
    <source>
        <strain evidence="2 3">SAG 48.87</strain>
    </source>
</reference>
<sequence>FAARCSSARGQASLLPGRRPPCGSRASLTSARCAAALPWRAPRPSAPYSRVRGGRRHGRSEPLKRRPRVAGCACTAV</sequence>
<keyword evidence="3" id="KW-1185">Reference proteome</keyword>
<accession>A0A0D2M8J8</accession>
<proteinExistence type="predicted"/>
<dbReference type="EMBL" id="KK106307">
    <property type="protein sequence ID" value="KIY91770.1"/>
    <property type="molecule type" value="Genomic_DNA"/>
</dbReference>
<organism evidence="2 3">
    <name type="scientific">Monoraphidium neglectum</name>
    <dbReference type="NCBI Taxonomy" id="145388"/>
    <lineage>
        <taxon>Eukaryota</taxon>
        <taxon>Viridiplantae</taxon>
        <taxon>Chlorophyta</taxon>
        <taxon>core chlorophytes</taxon>
        <taxon>Chlorophyceae</taxon>
        <taxon>CS clade</taxon>
        <taxon>Sphaeropleales</taxon>
        <taxon>Selenastraceae</taxon>
        <taxon>Monoraphidium</taxon>
    </lineage>
</organism>
<gene>
    <name evidence="2" type="ORF">MNEG_16193</name>
</gene>